<reference evidence="5" key="2">
    <citation type="submission" date="2020-09" db="EMBL/GenBank/DDBJ databases">
        <authorList>
            <person name="Sun Q."/>
            <person name="Zhou Y."/>
        </authorList>
    </citation>
    <scope>NUCLEOTIDE SEQUENCE</scope>
    <source>
        <strain evidence="5">CGMCC 1.6293</strain>
    </source>
</reference>
<dbReference type="PROSITE" id="PS50862">
    <property type="entry name" value="AA_TRNA_LIGASE_II"/>
    <property type="match status" value="1"/>
</dbReference>
<feature type="binding site" evidence="3">
    <location>
        <position position="117"/>
    </location>
    <ligand>
        <name>L-histidine</name>
        <dbReference type="ChEBI" id="CHEBI:57595"/>
    </ligand>
</feature>
<dbReference type="AlphaFoldDB" id="A0A917WEN6"/>
<dbReference type="Proteomes" id="UP000649829">
    <property type="component" value="Unassembled WGS sequence"/>
</dbReference>
<dbReference type="Gene3D" id="3.30.930.10">
    <property type="entry name" value="Bira Bifunctional Protein, Domain 2"/>
    <property type="match status" value="1"/>
</dbReference>
<dbReference type="SUPFAM" id="SSF55681">
    <property type="entry name" value="Class II aaRS and biotin synthetases"/>
    <property type="match status" value="1"/>
</dbReference>
<feature type="binding site" evidence="3">
    <location>
        <begin position="311"/>
        <end position="312"/>
    </location>
    <ligand>
        <name>L-histidine</name>
        <dbReference type="ChEBI" id="CHEBI:57595"/>
    </ligand>
</feature>
<evidence type="ECO:0000313" key="5">
    <source>
        <dbReference type="EMBL" id="GGL97652.1"/>
    </source>
</evidence>
<evidence type="ECO:0000256" key="3">
    <source>
        <dbReference type="PIRSR" id="PIRSR001549-1"/>
    </source>
</evidence>
<feature type="binding site" evidence="3">
    <location>
        <position position="99"/>
    </location>
    <ligand>
        <name>L-histidine</name>
        <dbReference type="ChEBI" id="CHEBI:57595"/>
    </ligand>
</feature>
<dbReference type="GO" id="GO:0004821">
    <property type="term" value="F:histidine-tRNA ligase activity"/>
    <property type="evidence" value="ECO:0007669"/>
    <property type="project" value="TreeGrafter"/>
</dbReference>
<evidence type="ECO:0000256" key="2">
    <source>
        <dbReference type="ARBA" id="ARBA00017399"/>
    </source>
</evidence>
<dbReference type="InterPro" id="IPR045864">
    <property type="entry name" value="aa-tRNA-synth_II/BPL/LPL"/>
</dbReference>
<keyword evidence="5" id="KW-0808">Transferase</keyword>
<dbReference type="PANTHER" id="PTHR43707:SF1">
    <property type="entry name" value="HISTIDINE--TRNA LIGASE, MITOCHONDRIAL-RELATED"/>
    <property type="match status" value="1"/>
</dbReference>
<proteinExistence type="predicted"/>
<keyword evidence="5" id="KW-0328">Glycosyltransferase</keyword>
<dbReference type="GO" id="GO:0016757">
    <property type="term" value="F:glycosyltransferase activity"/>
    <property type="evidence" value="ECO:0007669"/>
    <property type="project" value="UniProtKB-KW"/>
</dbReference>
<evidence type="ECO:0000259" key="4">
    <source>
        <dbReference type="PROSITE" id="PS50862"/>
    </source>
</evidence>
<dbReference type="InterPro" id="IPR041715">
    <property type="entry name" value="HisRS-like_core"/>
</dbReference>
<sequence>MTTLAQDTAARAADLAEAARLRALFEAEGAVPVEAAILQPAQTLLDLYGEDIRARAYVTSDALRGEQMLRPDFTVPVVQMHMADGAEPARYCYAGEVFRRQEEDEHRASEYVQAGFEIFDGANPPDADAEIFALFQRILAPMGLRTATGDIGILTTAVSGLAISDRRKRALMRHIWRPRRFRALLDRFSSSAPLPAQRAALLAAEDPFAQAGPEIGLRTRAQVEERLESLRQEAAADPIPAGVVELIDAVLAVREKMPYALEHLRDIAVDLPWIGPALDRLEARGAALARRGIDTEALDFEAAYGRTHMEYYDGFVFGFYAETRPDLPPVATGGRYDALTRQLGQGRAIPAVGGVIRPGLIRELGGRT</sequence>
<dbReference type="EMBL" id="BMLF01000001">
    <property type="protein sequence ID" value="GGL97652.1"/>
    <property type="molecule type" value="Genomic_DNA"/>
</dbReference>
<dbReference type="GO" id="GO:0006427">
    <property type="term" value="P:histidyl-tRNA aminoacylation"/>
    <property type="evidence" value="ECO:0007669"/>
    <property type="project" value="TreeGrafter"/>
</dbReference>
<reference evidence="5" key="1">
    <citation type="journal article" date="2014" name="Int. J. Syst. Evol. Microbiol.">
        <title>Complete genome sequence of Corynebacterium casei LMG S-19264T (=DSM 44701T), isolated from a smear-ripened cheese.</title>
        <authorList>
            <consortium name="US DOE Joint Genome Institute (JGI-PGF)"/>
            <person name="Walter F."/>
            <person name="Albersmeier A."/>
            <person name="Kalinowski J."/>
            <person name="Ruckert C."/>
        </authorList>
    </citation>
    <scope>NUCLEOTIDE SEQUENCE</scope>
    <source>
        <strain evidence="5">CGMCC 1.6293</strain>
    </source>
</reference>
<protein>
    <recommendedName>
        <fullName evidence="2">Histidine--tRNA ligase</fullName>
    </recommendedName>
</protein>
<feature type="domain" description="Aminoacyl-transfer RNA synthetases class-II family profile" evidence="4">
    <location>
        <begin position="21"/>
        <end position="349"/>
    </location>
</feature>
<dbReference type="Pfam" id="PF13393">
    <property type="entry name" value="tRNA-synt_His"/>
    <property type="match status" value="2"/>
</dbReference>
<dbReference type="PIRSF" id="PIRSF001549">
    <property type="entry name" value="His-tRNA_synth"/>
    <property type="match status" value="1"/>
</dbReference>
<gene>
    <name evidence="5" type="ORF">GCM10011534_19630</name>
</gene>
<dbReference type="PANTHER" id="PTHR43707">
    <property type="entry name" value="HISTIDYL-TRNA SYNTHETASE"/>
    <property type="match status" value="1"/>
</dbReference>
<accession>A0A917WEN6</accession>
<feature type="binding site" evidence="3">
    <location>
        <position position="113"/>
    </location>
    <ligand>
        <name>L-histidine</name>
        <dbReference type="ChEBI" id="CHEBI:57595"/>
    </ligand>
</feature>
<dbReference type="NCBIfam" id="NF008952">
    <property type="entry name" value="PRK12295.1-5"/>
    <property type="match status" value="1"/>
</dbReference>
<feature type="binding site" evidence="3">
    <location>
        <begin position="72"/>
        <end position="74"/>
    </location>
    <ligand>
        <name>L-histidine</name>
        <dbReference type="ChEBI" id="CHEBI:57595"/>
    </ligand>
</feature>
<evidence type="ECO:0000256" key="1">
    <source>
        <dbReference type="ARBA" id="ARBA00011738"/>
    </source>
</evidence>
<evidence type="ECO:0000313" key="6">
    <source>
        <dbReference type="Proteomes" id="UP000649829"/>
    </source>
</evidence>
<comment type="caution">
    <text evidence="5">The sequence shown here is derived from an EMBL/GenBank/DDBJ whole genome shotgun (WGS) entry which is preliminary data.</text>
</comment>
<dbReference type="RefSeq" id="WP_028288112.1">
    <property type="nucleotide sequence ID" value="NZ_BMLF01000001.1"/>
</dbReference>
<organism evidence="5 6">
    <name type="scientific">Pseudooceanicola nanhaiensis</name>
    <dbReference type="NCBI Taxonomy" id="375761"/>
    <lineage>
        <taxon>Bacteria</taxon>
        <taxon>Pseudomonadati</taxon>
        <taxon>Pseudomonadota</taxon>
        <taxon>Alphaproteobacteria</taxon>
        <taxon>Rhodobacterales</taxon>
        <taxon>Paracoccaceae</taxon>
        <taxon>Pseudooceanicola</taxon>
    </lineage>
</organism>
<dbReference type="GO" id="GO:0005737">
    <property type="term" value="C:cytoplasm"/>
    <property type="evidence" value="ECO:0007669"/>
    <property type="project" value="InterPro"/>
</dbReference>
<comment type="subunit">
    <text evidence="1">Homodimer.</text>
</comment>
<dbReference type="InterPro" id="IPR004516">
    <property type="entry name" value="HisRS/HisZ"/>
</dbReference>
<dbReference type="InterPro" id="IPR006195">
    <property type="entry name" value="aa-tRNA-synth_II"/>
</dbReference>
<name>A0A917WEN6_9RHOB</name>
<feature type="binding site" evidence="3">
    <location>
        <position position="306"/>
    </location>
    <ligand>
        <name>L-histidine</name>
        <dbReference type="ChEBI" id="CHEBI:57595"/>
    </ligand>
</feature>
<keyword evidence="6" id="KW-1185">Reference proteome</keyword>